<comment type="caution">
    <text evidence="1">The sequence shown here is derived from an EMBL/GenBank/DDBJ whole genome shotgun (WGS) entry which is preliminary data.</text>
</comment>
<accession>A0A0D8ZMW4</accession>
<dbReference type="AlphaFoldDB" id="A0A0D8ZMW4"/>
<organism evidence="1 2">
    <name type="scientific">Aliterella atlantica CENA595</name>
    <dbReference type="NCBI Taxonomy" id="1618023"/>
    <lineage>
        <taxon>Bacteria</taxon>
        <taxon>Bacillati</taxon>
        <taxon>Cyanobacteriota</taxon>
        <taxon>Cyanophyceae</taxon>
        <taxon>Chroococcidiopsidales</taxon>
        <taxon>Aliterellaceae</taxon>
        <taxon>Aliterella</taxon>
    </lineage>
</organism>
<sequence length="67" mass="8012">MIEVELEIAGTPPGERPFEGYKQAQFRILPRIREYIVLGNNYYEVEKIFYWEGDRAPRLLLRYAGYL</sequence>
<dbReference type="Proteomes" id="UP000032452">
    <property type="component" value="Unassembled WGS sequence"/>
</dbReference>
<keyword evidence="2" id="KW-1185">Reference proteome</keyword>
<name>A0A0D8ZMW4_9CYAN</name>
<proteinExistence type="predicted"/>
<dbReference type="RefSeq" id="WP_045056921.1">
    <property type="nucleotide sequence ID" value="NZ_CAWMDP010000035.1"/>
</dbReference>
<protein>
    <submittedName>
        <fullName evidence="1">Uncharacterized protein</fullName>
    </submittedName>
</protein>
<gene>
    <name evidence="1" type="ORF">UH38_22350</name>
</gene>
<reference evidence="1 2" key="1">
    <citation type="submission" date="2015-02" db="EMBL/GenBank/DDBJ databases">
        <title>Draft genome of a novel marine cyanobacterium (Chroococcales) isolated from South Atlantic Ocean.</title>
        <authorList>
            <person name="Rigonato J."/>
            <person name="Alvarenga D.O."/>
            <person name="Branco L.H."/>
            <person name="Varani A.M."/>
            <person name="Brandini F.P."/>
            <person name="Fiore M.F."/>
        </authorList>
    </citation>
    <scope>NUCLEOTIDE SEQUENCE [LARGE SCALE GENOMIC DNA]</scope>
    <source>
        <strain evidence="1 2">CENA595</strain>
    </source>
</reference>
<evidence type="ECO:0000313" key="1">
    <source>
        <dbReference type="EMBL" id="KJH69672.1"/>
    </source>
</evidence>
<evidence type="ECO:0000313" key="2">
    <source>
        <dbReference type="Proteomes" id="UP000032452"/>
    </source>
</evidence>
<dbReference type="EMBL" id="JYON01000036">
    <property type="protein sequence ID" value="KJH69672.1"/>
    <property type="molecule type" value="Genomic_DNA"/>
</dbReference>